<evidence type="ECO:0000313" key="3">
    <source>
        <dbReference type="EMBL" id="MFC5949053.1"/>
    </source>
</evidence>
<evidence type="ECO:0000259" key="1">
    <source>
        <dbReference type="Pfam" id="PF13556"/>
    </source>
</evidence>
<dbReference type="PANTHER" id="PTHR33744:SF1">
    <property type="entry name" value="DNA-BINDING TRANSCRIPTIONAL ACTIVATOR ADER"/>
    <property type="match status" value="1"/>
</dbReference>
<dbReference type="InterPro" id="IPR058663">
    <property type="entry name" value="PucR-like_N"/>
</dbReference>
<dbReference type="InterPro" id="IPR051448">
    <property type="entry name" value="CdaR-like_regulators"/>
</dbReference>
<dbReference type="Proteomes" id="UP001596119">
    <property type="component" value="Unassembled WGS sequence"/>
</dbReference>
<comment type="caution">
    <text evidence="3">The sequence shown here is derived from an EMBL/GenBank/DDBJ whole genome shotgun (WGS) entry which is preliminary data.</text>
</comment>
<protein>
    <submittedName>
        <fullName evidence="3">PucR family transcriptional regulator</fullName>
    </submittedName>
</protein>
<proteinExistence type="predicted"/>
<keyword evidence="4" id="KW-1185">Reference proteome</keyword>
<dbReference type="PANTHER" id="PTHR33744">
    <property type="entry name" value="CARBOHYDRATE DIACID REGULATOR"/>
    <property type="match status" value="1"/>
</dbReference>
<dbReference type="EMBL" id="JBHSQK010000026">
    <property type="protein sequence ID" value="MFC5949053.1"/>
    <property type="molecule type" value="Genomic_DNA"/>
</dbReference>
<gene>
    <name evidence="3" type="ORF">ACFQH9_12300</name>
</gene>
<feature type="domain" description="PucR C-terminal helix-turn-helix" evidence="1">
    <location>
        <begin position="325"/>
        <end position="379"/>
    </location>
</feature>
<dbReference type="Pfam" id="PF13556">
    <property type="entry name" value="HTH_30"/>
    <property type="match status" value="1"/>
</dbReference>
<dbReference type="Pfam" id="PF25906">
    <property type="entry name" value="PucR-like_N"/>
    <property type="match status" value="1"/>
</dbReference>
<sequence length="401" mass="43939">MTSEAPTNLPRLAPEIVRRLPSVLEEVAEQLGEQHPGYATFVDSEFPNILAGAEAFIERLFSVAARGHQGRPEFVTDAERALFETIGRAHYHQHQDVDALLAAYRIGAAVVWRHVADVALLHRLPSARFAGLASAVFAAVEELSAASRQGYLDAERERRHSIGRHRHELVELLLSDRPSPAAVDAVAERADWPLPERAAVVLLEPDPGAGERPAPVEGDVLVGEGALVVPEPDRPGRPEHLHRAFRGRSAVIGPSVPVDQVHHSLELARLAARLRDEGVLSGDPLVVDDHLDALIVHRDEHLLEALRVRLLAPVLELPGSSAERLVETLASWLLHLGNGKAVAEDLHVHPQTVRYRLGRLRELMDLDAPRRRAALLLALGWPRAEKPAATDDRAARGDEGR</sequence>
<dbReference type="RefSeq" id="WP_379566135.1">
    <property type="nucleotide sequence ID" value="NZ_JBHSQK010000026.1"/>
</dbReference>
<dbReference type="InterPro" id="IPR042070">
    <property type="entry name" value="PucR_C-HTH_sf"/>
</dbReference>
<dbReference type="InterPro" id="IPR025736">
    <property type="entry name" value="PucR_C-HTH_dom"/>
</dbReference>
<feature type="domain" description="PucR-like N-terminal" evidence="2">
    <location>
        <begin position="10"/>
        <end position="174"/>
    </location>
</feature>
<accession>A0ABW1I8D1</accession>
<evidence type="ECO:0000259" key="2">
    <source>
        <dbReference type="Pfam" id="PF25906"/>
    </source>
</evidence>
<reference evidence="4" key="1">
    <citation type="journal article" date="2019" name="Int. J. Syst. Evol. Microbiol.">
        <title>The Global Catalogue of Microorganisms (GCM) 10K type strain sequencing project: providing services to taxonomists for standard genome sequencing and annotation.</title>
        <authorList>
            <consortium name="The Broad Institute Genomics Platform"/>
            <consortium name="The Broad Institute Genome Sequencing Center for Infectious Disease"/>
            <person name="Wu L."/>
            <person name="Ma J."/>
        </authorList>
    </citation>
    <scope>NUCLEOTIDE SEQUENCE [LARGE SCALE GENOMIC DNA]</scope>
    <source>
        <strain evidence="4">CGMCC 4.7397</strain>
    </source>
</reference>
<dbReference type="Gene3D" id="1.10.10.2840">
    <property type="entry name" value="PucR C-terminal helix-turn-helix domain"/>
    <property type="match status" value="1"/>
</dbReference>
<evidence type="ECO:0000313" key="4">
    <source>
        <dbReference type="Proteomes" id="UP001596119"/>
    </source>
</evidence>
<organism evidence="3 4">
    <name type="scientific">Pseudonocardia lutea</name>
    <dbReference type="NCBI Taxonomy" id="2172015"/>
    <lineage>
        <taxon>Bacteria</taxon>
        <taxon>Bacillati</taxon>
        <taxon>Actinomycetota</taxon>
        <taxon>Actinomycetes</taxon>
        <taxon>Pseudonocardiales</taxon>
        <taxon>Pseudonocardiaceae</taxon>
        <taxon>Pseudonocardia</taxon>
    </lineage>
</organism>
<name>A0ABW1I8D1_9PSEU</name>